<dbReference type="Proteomes" id="UP001158576">
    <property type="component" value="Chromosome XSR"/>
</dbReference>
<feature type="transmembrane region" description="Helical" evidence="2">
    <location>
        <begin position="72"/>
        <end position="99"/>
    </location>
</feature>
<gene>
    <name evidence="3" type="ORF">OKIOD_LOCUS4994</name>
</gene>
<sequence>MGIELHTKFRLLHAALCFLSIVILLVLGITNLSRDQPPPWIFLAPLILLCLSFILSAVFCIVRVVIRVNFPVVGFAAHGLASLLYAAAATILLYAFIFLPKSPLFTTKEKMHPAGTCAQFNLESASCTEDWESCQKHIQYCHERMEALTKGGINPDITPKSMVIVDISLAYICMLTAFIGAYFAYEDYQDSEYEEDSVDDGGAPTGGNNGGPRQCYTLGRANLEHSPKPSQMV</sequence>
<reference evidence="3 4" key="1">
    <citation type="submission" date="2021-04" db="EMBL/GenBank/DDBJ databases">
        <authorList>
            <person name="Bliznina A."/>
        </authorList>
    </citation>
    <scope>NUCLEOTIDE SEQUENCE [LARGE SCALE GENOMIC DNA]</scope>
</reference>
<keyword evidence="2" id="KW-0472">Membrane</keyword>
<feature type="region of interest" description="Disordered" evidence="1">
    <location>
        <begin position="194"/>
        <end position="233"/>
    </location>
</feature>
<feature type="transmembrane region" description="Helical" evidence="2">
    <location>
        <begin position="12"/>
        <end position="33"/>
    </location>
</feature>
<protein>
    <submittedName>
        <fullName evidence="3">Oidioi.mRNA.OKI2018_I69.XSR.g13436.t1.cds</fullName>
    </submittedName>
</protein>
<evidence type="ECO:0000256" key="2">
    <source>
        <dbReference type="SAM" id="Phobius"/>
    </source>
</evidence>
<keyword evidence="2" id="KW-0812">Transmembrane</keyword>
<dbReference type="EMBL" id="OU015569">
    <property type="protein sequence ID" value="CAG5094300.1"/>
    <property type="molecule type" value="Genomic_DNA"/>
</dbReference>
<keyword evidence="2" id="KW-1133">Transmembrane helix</keyword>
<accession>A0ABN7SCZ4</accession>
<name>A0ABN7SCZ4_OIKDI</name>
<organism evidence="3 4">
    <name type="scientific">Oikopleura dioica</name>
    <name type="common">Tunicate</name>
    <dbReference type="NCBI Taxonomy" id="34765"/>
    <lineage>
        <taxon>Eukaryota</taxon>
        <taxon>Metazoa</taxon>
        <taxon>Chordata</taxon>
        <taxon>Tunicata</taxon>
        <taxon>Appendicularia</taxon>
        <taxon>Copelata</taxon>
        <taxon>Oikopleuridae</taxon>
        <taxon>Oikopleura</taxon>
    </lineage>
</organism>
<feature type="transmembrane region" description="Helical" evidence="2">
    <location>
        <begin position="40"/>
        <end position="66"/>
    </location>
</feature>
<evidence type="ECO:0000313" key="3">
    <source>
        <dbReference type="EMBL" id="CAG5094300.1"/>
    </source>
</evidence>
<keyword evidence="4" id="KW-1185">Reference proteome</keyword>
<evidence type="ECO:0000313" key="4">
    <source>
        <dbReference type="Proteomes" id="UP001158576"/>
    </source>
</evidence>
<proteinExistence type="predicted"/>
<feature type="transmembrane region" description="Helical" evidence="2">
    <location>
        <begin position="163"/>
        <end position="185"/>
    </location>
</feature>
<evidence type="ECO:0000256" key="1">
    <source>
        <dbReference type="SAM" id="MobiDB-lite"/>
    </source>
</evidence>